<sequence>MKMKNVEDLYPLAPMQQAMLAHALYAPDSRVSFEQACELLKGELQLPAFMQAWQQVIQRHSILRTAIISKVVDEPLQLVRQQVPLPLQHVDWRQQAAEEQEHALKALLQADQAQGFELDKAPLLRLYLAQIADDAYYFVWSFHHIILDGWSKDIILNDFLRYYRAAVHHQDIQIERVRPYRDYIAWLQQQDSEKAREAWQQELQGFTLPTPLPMMPPAARQTGSEKHEERRLCCSIETTAALNALAQKSQVTLNVLIQGIWSLYLYHVSGKRDVVFGATVSGRPLALRGSNEMVGLFINILPIRVQVPEATTTPALMTWLQAIQARQLGLEPFSSTPLFHIQQWSEVPWNQSLFDSLLVFENYPAEQPMAMEDALPFQRQNIYGASETNYALTIIVEPGKVLTLQLMYDSRAFDHGAMEQLTSSLQLLLEAVATCSATEPIQALLRNTEQVAAACAHWQGDPGQPEKHAEELQMAPMQRRTPVVAPHNQLEFRLIQLWESVLHVHPIGISDNFFALGGHSLSALQLASQIRKEFQQSFPISLLAQIGTVQQLAQVLRQQGSLAGPQSPVIALRKGAGTPFFCIHPGSGNILCYYRLVQHLDHDQPFYAIHDLDIHKPEFPEIPIEEMASRYIAAIREIQPHGPYALGGFSFGGIIAFEMAQQLRKSGQHVELLALLDSASPLSTQGFENEDNAGFLSVITMEAIRTSTQKTVEEVYADLRSRTLDEQLRYVVDQMVRAGLDPPENGPLGVRHELRIYQTRTRMIQRYRAGVYPGCITVFQAQDHDGLAPERHLDEDWQRFSAQPITTHPVPGYHDTILDEPHVQIMARHLQASLQATCLAVAEGS</sequence>
<dbReference type="Gene3D" id="3.30.559.10">
    <property type="entry name" value="Chloramphenicol acetyltransferase-like domain"/>
    <property type="match status" value="1"/>
</dbReference>
<dbReference type="Pfam" id="PF00975">
    <property type="entry name" value="Thioesterase"/>
    <property type="match status" value="1"/>
</dbReference>
<gene>
    <name evidence="5" type="ORF">KDA_30920</name>
</gene>
<evidence type="ECO:0000259" key="4">
    <source>
        <dbReference type="PROSITE" id="PS50075"/>
    </source>
</evidence>
<dbReference type="InterPro" id="IPR036736">
    <property type="entry name" value="ACP-like_sf"/>
</dbReference>
<dbReference type="SMART" id="SM00823">
    <property type="entry name" value="PKS_PP"/>
    <property type="match status" value="1"/>
</dbReference>
<feature type="domain" description="Carrier" evidence="4">
    <location>
        <begin position="485"/>
        <end position="560"/>
    </location>
</feature>
<reference evidence="6" key="1">
    <citation type="submission" date="2018-12" db="EMBL/GenBank/DDBJ databases">
        <title>Tengunoibacter tsumagoiensis gen. nov., sp. nov., Dictyobacter kobayashii sp. nov., D. alpinus sp. nov., and D. joshuensis sp. nov. and description of Dictyobacteraceae fam. nov. within the order Ktedonobacterales isolated from Tengu-no-mugimeshi.</title>
        <authorList>
            <person name="Wang C.M."/>
            <person name="Zheng Y."/>
            <person name="Sakai Y."/>
            <person name="Toyoda A."/>
            <person name="Minakuchi Y."/>
            <person name="Abe K."/>
            <person name="Yokota A."/>
            <person name="Yabe S."/>
        </authorList>
    </citation>
    <scope>NUCLEOTIDE SEQUENCE [LARGE SCALE GENOMIC DNA]</scope>
    <source>
        <strain evidence="6">Uno16</strain>
    </source>
</reference>
<dbReference type="FunFam" id="1.10.1200.10:FF:000005">
    <property type="entry name" value="Nonribosomal peptide synthetase 1"/>
    <property type="match status" value="1"/>
</dbReference>
<dbReference type="PROSITE" id="PS50075">
    <property type="entry name" value="CARRIER"/>
    <property type="match status" value="1"/>
</dbReference>
<dbReference type="SUPFAM" id="SSF52777">
    <property type="entry name" value="CoA-dependent acyltransferases"/>
    <property type="match status" value="2"/>
</dbReference>
<dbReference type="AlphaFoldDB" id="A0A402B8D0"/>
<evidence type="ECO:0000313" key="5">
    <source>
        <dbReference type="EMBL" id="GCE27608.1"/>
    </source>
</evidence>
<dbReference type="Pfam" id="PF00668">
    <property type="entry name" value="Condensation"/>
    <property type="match status" value="1"/>
</dbReference>
<name>A0A402B8D0_9CHLR</name>
<evidence type="ECO:0000256" key="1">
    <source>
        <dbReference type="ARBA" id="ARBA00001957"/>
    </source>
</evidence>
<dbReference type="GO" id="GO:0031177">
    <property type="term" value="F:phosphopantetheine binding"/>
    <property type="evidence" value="ECO:0007669"/>
    <property type="project" value="InterPro"/>
</dbReference>
<dbReference type="Gene3D" id="3.40.50.1820">
    <property type="entry name" value="alpha/beta hydrolase"/>
    <property type="match status" value="1"/>
</dbReference>
<dbReference type="PANTHER" id="PTHR45398">
    <property type="match status" value="1"/>
</dbReference>
<dbReference type="SUPFAM" id="SSF47336">
    <property type="entry name" value="ACP-like"/>
    <property type="match status" value="1"/>
</dbReference>
<evidence type="ECO:0000256" key="2">
    <source>
        <dbReference type="ARBA" id="ARBA00022450"/>
    </source>
</evidence>
<dbReference type="GO" id="GO:0003824">
    <property type="term" value="F:catalytic activity"/>
    <property type="evidence" value="ECO:0007669"/>
    <property type="project" value="InterPro"/>
</dbReference>
<keyword evidence="6" id="KW-1185">Reference proteome</keyword>
<comment type="caution">
    <text evidence="5">The sequence shown here is derived from an EMBL/GenBank/DDBJ whole genome shotgun (WGS) entry which is preliminary data.</text>
</comment>
<dbReference type="SUPFAM" id="SSF53474">
    <property type="entry name" value="alpha/beta-Hydrolases"/>
    <property type="match status" value="1"/>
</dbReference>
<dbReference type="OrthoDB" id="159589at2"/>
<dbReference type="Pfam" id="PF00550">
    <property type="entry name" value="PP-binding"/>
    <property type="match status" value="1"/>
</dbReference>
<dbReference type="InterPro" id="IPR001242">
    <property type="entry name" value="Condensation_dom"/>
</dbReference>
<accession>A0A402B8D0</accession>
<dbReference type="InterPro" id="IPR023213">
    <property type="entry name" value="CAT-like_dom_sf"/>
</dbReference>
<dbReference type="EMBL" id="BIFT01000001">
    <property type="protein sequence ID" value="GCE27608.1"/>
    <property type="molecule type" value="Genomic_DNA"/>
</dbReference>
<dbReference type="InterPro" id="IPR001031">
    <property type="entry name" value="Thioesterase"/>
</dbReference>
<evidence type="ECO:0000313" key="6">
    <source>
        <dbReference type="Proteomes" id="UP000287171"/>
    </source>
</evidence>
<dbReference type="PANTHER" id="PTHR45398:SF1">
    <property type="entry name" value="ENZYME, PUTATIVE (JCVI)-RELATED"/>
    <property type="match status" value="1"/>
</dbReference>
<dbReference type="GO" id="GO:0008610">
    <property type="term" value="P:lipid biosynthetic process"/>
    <property type="evidence" value="ECO:0007669"/>
    <property type="project" value="UniProtKB-ARBA"/>
</dbReference>
<evidence type="ECO:0000256" key="3">
    <source>
        <dbReference type="ARBA" id="ARBA00022553"/>
    </source>
</evidence>
<organism evidence="5 6">
    <name type="scientific">Dictyobacter alpinus</name>
    <dbReference type="NCBI Taxonomy" id="2014873"/>
    <lineage>
        <taxon>Bacteria</taxon>
        <taxon>Bacillati</taxon>
        <taxon>Chloroflexota</taxon>
        <taxon>Ktedonobacteria</taxon>
        <taxon>Ktedonobacterales</taxon>
        <taxon>Dictyobacteraceae</taxon>
        <taxon>Dictyobacter</taxon>
    </lineage>
</organism>
<keyword evidence="2" id="KW-0596">Phosphopantetheine</keyword>
<dbReference type="InterPro" id="IPR009081">
    <property type="entry name" value="PP-bd_ACP"/>
</dbReference>
<dbReference type="InterPro" id="IPR006162">
    <property type="entry name" value="Ppantetheine_attach_site"/>
</dbReference>
<dbReference type="InterPro" id="IPR029058">
    <property type="entry name" value="AB_hydrolase_fold"/>
</dbReference>
<dbReference type="Gene3D" id="3.30.559.30">
    <property type="entry name" value="Nonribosomal peptide synthetase, condensation domain"/>
    <property type="match status" value="1"/>
</dbReference>
<comment type="cofactor">
    <cofactor evidence="1">
        <name>pantetheine 4'-phosphate</name>
        <dbReference type="ChEBI" id="CHEBI:47942"/>
    </cofactor>
</comment>
<dbReference type="CDD" id="cd19543">
    <property type="entry name" value="DCL_NRPS"/>
    <property type="match status" value="1"/>
</dbReference>
<dbReference type="Proteomes" id="UP000287171">
    <property type="component" value="Unassembled WGS sequence"/>
</dbReference>
<dbReference type="RefSeq" id="WP_126627930.1">
    <property type="nucleotide sequence ID" value="NZ_BIFT01000001.1"/>
</dbReference>
<keyword evidence="3" id="KW-0597">Phosphoprotein</keyword>
<dbReference type="PROSITE" id="PS00012">
    <property type="entry name" value="PHOSPHOPANTETHEINE"/>
    <property type="match status" value="1"/>
</dbReference>
<dbReference type="InterPro" id="IPR020806">
    <property type="entry name" value="PKS_PP-bd"/>
</dbReference>
<dbReference type="Gene3D" id="1.10.1200.10">
    <property type="entry name" value="ACP-like"/>
    <property type="match status" value="1"/>
</dbReference>
<proteinExistence type="predicted"/>
<protein>
    <recommendedName>
        <fullName evidence="4">Carrier domain-containing protein</fullName>
    </recommendedName>
</protein>